<comment type="caution">
    <text evidence="3">The sequence shown here is derived from an EMBL/GenBank/DDBJ whole genome shotgun (WGS) entry which is preliminary data.</text>
</comment>
<dbReference type="GO" id="GO:0016787">
    <property type="term" value="F:hydrolase activity"/>
    <property type="evidence" value="ECO:0007669"/>
    <property type="project" value="UniProtKB-KW"/>
</dbReference>
<dbReference type="PRINTS" id="PR00111">
    <property type="entry name" value="ABHYDROLASE"/>
</dbReference>
<gene>
    <name evidence="3" type="ORF">BJY22_006588</name>
</gene>
<evidence type="ECO:0000313" key="3">
    <source>
        <dbReference type="EMBL" id="NIK60871.1"/>
    </source>
</evidence>
<dbReference type="InterPro" id="IPR029058">
    <property type="entry name" value="AB_hydrolase_fold"/>
</dbReference>
<dbReference type="GO" id="GO:0016020">
    <property type="term" value="C:membrane"/>
    <property type="evidence" value="ECO:0007669"/>
    <property type="project" value="TreeGrafter"/>
</dbReference>
<dbReference type="PANTHER" id="PTHR43798">
    <property type="entry name" value="MONOACYLGLYCEROL LIPASE"/>
    <property type="match status" value="1"/>
</dbReference>
<keyword evidence="1" id="KW-0378">Hydrolase</keyword>
<keyword evidence="4" id="KW-1185">Reference proteome</keyword>
<dbReference type="Pfam" id="PF00561">
    <property type="entry name" value="Abhydrolase_1"/>
    <property type="match status" value="1"/>
</dbReference>
<dbReference type="InterPro" id="IPR050266">
    <property type="entry name" value="AB_hydrolase_sf"/>
</dbReference>
<proteinExistence type="predicted"/>
<organism evidence="3 4">
    <name type="scientific">Kribbella shirazensis</name>
    <dbReference type="NCBI Taxonomy" id="1105143"/>
    <lineage>
        <taxon>Bacteria</taxon>
        <taxon>Bacillati</taxon>
        <taxon>Actinomycetota</taxon>
        <taxon>Actinomycetes</taxon>
        <taxon>Propionibacteriales</taxon>
        <taxon>Kribbellaceae</taxon>
        <taxon>Kribbella</taxon>
    </lineage>
</organism>
<feature type="domain" description="AB hydrolase-1" evidence="2">
    <location>
        <begin position="32"/>
        <end position="200"/>
    </location>
</feature>
<dbReference type="EMBL" id="JAASRO010000001">
    <property type="protein sequence ID" value="NIK60871.1"/>
    <property type="molecule type" value="Genomic_DNA"/>
</dbReference>
<dbReference type="Proteomes" id="UP000555407">
    <property type="component" value="Unassembled WGS sequence"/>
</dbReference>
<dbReference type="SUPFAM" id="SSF53474">
    <property type="entry name" value="alpha/beta-Hydrolases"/>
    <property type="match status" value="1"/>
</dbReference>
<dbReference type="PANTHER" id="PTHR43798:SF31">
    <property type="entry name" value="AB HYDROLASE SUPERFAMILY PROTEIN YCLE"/>
    <property type="match status" value="1"/>
</dbReference>
<name>A0A7X5VHF3_9ACTN</name>
<dbReference type="AlphaFoldDB" id="A0A7X5VHF3"/>
<reference evidence="3 4" key="1">
    <citation type="submission" date="2020-03" db="EMBL/GenBank/DDBJ databases">
        <title>Sequencing the genomes of 1000 actinobacteria strains.</title>
        <authorList>
            <person name="Klenk H.-P."/>
        </authorList>
    </citation>
    <scope>NUCLEOTIDE SEQUENCE [LARGE SCALE GENOMIC DNA]</scope>
    <source>
        <strain evidence="3 4">DSM 45490</strain>
    </source>
</reference>
<dbReference type="RefSeq" id="WP_202891365.1">
    <property type="nucleotide sequence ID" value="NZ_JAASRO010000001.1"/>
</dbReference>
<dbReference type="Gene3D" id="3.40.50.1820">
    <property type="entry name" value="alpha/beta hydrolase"/>
    <property type="match status" value="1"/>
</dbReference>
<protein>
    <submittedName>
        <fullName evidence="3">Pimeloyl-ACP methyl ester carboxylesterase</fullName>
    </submittedName>
</protein>
<accession>A0A7X5VHF3</accession>
<evidence type="ECO:0000256" key="1">
    <source>
        <dbReference type="ARBA" id="ARBA00022801"/>
    </source>
</evidence>
<evidence type="ECO:0000259" key="2">
    <source>
        <dbReference type="Pfam" id="PF00561"/>
    </source>
</evidence>
<dbReference type="InterPro" id="IPR000073">
    <property type="entry name" value="AB_hydrolase_1"/>
</dbReference>
<sequence>MTMHEAAEVRAASTSSEDGVRISLARGGRGRVLVFCPGLSSTQADLQELVGLLRRDYDVVTFDLRGHGLSSAADRYLFEDFLSDLEAVMSHLAPERPLLVGYSLGADLAVHYASEHPERVGELVLIDGANPVPEPFVTEEDLPMFRGLWQQMADQQTSLRGTARQVLLDAQEILELNIEIDSVRSRILDRYRMIARPITMIMSTAMAGGSSEGRAAALNQNWQAGLERLVRDRPQITTFRLDADHGLVLTHAQQIADIIRSTSI</sequence>
<evidence type="ECO:0000313" key="4">
    <source>
        <dbReference type="Proteomes" id="UP000555407"/>
    </source>
</evidence>